<evidence type="ECO:0000256" key="3">
    <source>
        <dbReference type="ARBA" id="ARBA00022679"/>
    </source>
</evidence>
<reference evidence="18" key="1">
    <citation type="submission" date="2025-08" db="UniProtKB">
        <authorList>
            <consortium name="RefSeq"/>
        </authorList>
    </citation>
    <scope>IDENTIFICATION</scope>
</reference>
<name>A0A6P5TI15_PRUAV</name>
<dbReference type="Gene3D" id="3.30.200.20">
    <property type="entry name" value="Phosphorylase Kinase, domain 1"/>
    <property type="match status" value="1"/>
</dbReference>
<dbReference type="InterPro" id="IPR017441">
    <property type="entry name" value="Protein_kinase_ATP_BS"/>
</dbReference>
<evidence type="ECO:0000256" key="9">
    <source>
        <dbReference type="ARBA" id="ARBA00022989"/>
    </source>
</evidence>
<evidence type="ECO:0000256" key="12">
    <source>
        <dbReference type="PROSITE-ProRule" id="PRU10141"/>
    </source>
</evidence>
<keyword evidence="8 12" id="KW-0067">ATP-binding</keyword>
<comment type="subcellular location">
    <subcellularLocation>
        <location evidence="1">Membrane</location>
        <topology evidence="1">Single-pass type I membrane protein</topology>
    </subcellularLocation>
</comment>
<keyword evidence="7" id="KW-0418">Kinase</keyword>
<evidence type="ECO:0000256" key="10">
    <source>
        <dbReference type="ARBA" id="ARBA00023136"/>
    </source>
</evidence>
<dbReference type="PROSITE" id="PS50011">
    <property type="entry name" value="PROTEIN_KINASE_DOM"/>
    <property type="match status" value="1"/>
</dbReference>
<accession>A0A6P5TI15</accession>
<evidence type="ECO:0000256" key="8">
    <source>
        <dbReference type="ARBA" id="ARBA00022840"/>
    </source>
</evidence>
<dbReference type="Pfam" id="PF00069">
    <property type="entry name" value="Pkinase"/>
    <property type="match status" value="1"/>
</dbReference>
<dbReference type="InterPro" id="IPR000719">
    <property type="entry name" value="Prot_kinase_dom"/>
</dbReference>
<dbReference type="SMART" id="SM00220">
    <property type="entry name" value="S_TKc"/>
    <property type="match status" value="1"/>
</dbReference>
<keyword evidence="9 15" id="KW-1133">Transmembrane helix</keyword>
<evidence type="ECO:0000313" key="18">
    <source>
        <dbReference type="RefSeq" id="XP_021826660.1"/>
    </source>
</evidence>
<keyword evidence="17" id="KW-1185">Reference proteome</keyword>
<keyword evidence="10 15" id="KW-0472">Membrane</keyword>
<feature type="region of interest" description="Disordered" evidence="14">
    <location>
        <begin position="446"/>
        <end position="491"/>
    </location>
</feature>
<keyword evidence="11" id="KW-0325">Glycoprotein</keyword>
<evidence type="ECO:0000256" key="15">
    <source>
        <dbReference type="SAM" id="Phobius"/>
    </source>
</evidence>
<feature type="binding site" evidence="12">
    <location>
        <position position="194"/>
    </location>
    <ligand>
        <name>ATP</name>
        <dbReference type="ChEBI" id="CHEBI:30616"/>
    </ligand>
</feature>
<dbReference type="GO" id="GO:0004674">
    <property type="term" value="F:protein serine/threonine kinase activity"/>
    <property type="evidence" value="ECO:0007669"/>
    <property type="project" value="UniProtKB-KW"/>
</dbReference>
<dbReference type="Proteomes" id="UP000515124">
    <property type="component" value="Unplaced"/>
</dbReference>
<keyword evidence="2 13" id="KW-0723">Serine/threonine-protein kinase</keyword>
<keyword evidence="4 15" id="KW-0812">Transmembrane</keyword>
<evidence type="ECO:0000256" key="1">
    <source>
        <dbReference type="ARBA" id="ARBA00004479"/>
    </source>
</evidence>
<dbReference type="GO" id="GO:0005524">
    <property type="term" value="F:ATP binding"/>
    <property type="evidence" value="ECO:0007669"/>
    <property type="project" value="UniProtKB-UniRule"/>
</dbReference>
<feature type="transmembrane region" description="Helical" evidence="15">
    <location>
        <begin position="67"/>
        <end position="90"/>
    </location>
</feature>
<sequence length="491" mass="54843">MKSRSFSFVRSSAPLPPEILNSIMNNMNNDLGSSTPQKHIFNSFNDLGSSKPPEDIFNSFMNNMNKMVAASVVYGVVYIVAVAAIIYAIINCVKKAGSTIPMYTRLLDSVDSTGKDSNQIAIDVRADQFPVKVDFPTTIKGFLSNMAREKPVAFSPKQIEEFTNNYNPANLLGSGAFGVVYKGLLVDGVEVAVKVLTNNNSAKVVEEQFMAEVGTLGTICHMNLVRLYGFCFDPELKALVYEYMENESLDKLLFDENKQVDLEKLHDIAVQIAQGLAYLHEGCGKRIIHYDIKPENVLLDENLNPKVADFGLAKLCNRGSSQMVLTNFRGTVGYAAPDLWKPYPVTHKCDVYSFGIVLFEIVGRRRHFDANANESSEWLPKWTWDMYNKNELAVLVSRCGIEEKDREKAERMFLVALLCIQYSPEERPLMSNVVMMLEGHMVIPPPPFPFEHGQSPPRNLSQRSGTDEDSNTSASSTRTSEINEIELAAVQ</sequence>
<dbReference type="InterPro" id="IPR045874">
    <property type="entry name" value="LRK10/LRL21-25-like"/>
</dbReference>
<evidence type="ECO:0000256" key="13">
    <source>
        <dbReference type="RuleBase" id="RU000304"/>
    </source>
</evidence>
<dbReference type="InterPro" id="IPR011009">
    <property type="entry name" value="Kinase-like_dom_sf"/>
</dbReference>
<dbReference type="InterPro" id="IPR008271">
    <property type="entry name" value="Ser/Thr_kinase_AS"/>
</dbReference>
<evidence type="ECO:0000256" key="5">
    <source>
        <dbReference type="ARBA" id="ARBA00022729"/>
    </source>
</evidence>
<evidence type="ECO:0000256" key="2">
    <source>
        <dbReference type="ARBA" id="ARBA00022527"/>
    </source>
</evidence>
<feature type="domain" description="Protein kinase" evidence="16">
    <location>
        <begin position="166"/>
        <end position="443"/>
    </location>
</feature>
<comment type="similarity">
    <text evidence="13">Belongs to the protein kinase superfamily.</text>
</comment>
<evidence type="ECO:0000259" key="16">
    <source>
        <dbReference type="PROSITE" id="PS50011"/>
    </source>
</evidence>
<organism evidence="17 18">
    <name type="scientific">Prunus avium</name>
    <name type="common">Cherry</name>
    <name type="synonym">Cerasus avium</name>
    <dbReference type="NCBI Taxonomy" id="42229"/>
    <lineage>
        <taxon>Eukaryota</taxon>
        <taxon>Viridiplantae</taxon>
        <taxon>Streptophyta</taxon>
        <taxon>Embryophyta</taxon>
        <taxon>Tracheophyta</taxon>
        <taxon>Spermatophyta</taxon>
        <taxon>Magnoliopsida</taxon>
        <taxon>eudicotyledons</taxon>
        <taxon>Gunneridae</taxon>
        <taxon>Pentapetalae</taxon>
        <taxon>rosids</taxon>
        <taxon>fabids</taxon>
        <taxon>Rosales</taxon>
        <taxon>Rosaceae</taxon>
        <taxon>Amygdaloideae</taxon>
        <taxon>Amygdaleae</taxon>
        <taxon>Prunus</taxon>
    </lineage>
</organism>
<evidence type="ECO:0000256" key="14">
    <source>
        <dbReference type="SAM" id="MobiDB-lite"/>
    </source>
</evidence>
<dbReference type="PANTHER" id="PTHR27009">
    <property type="entry name" value="RUST RESISTANCE KINASE LR10-RELATED"/>
    <property type="match status" value="1"/>
</dbReference>
<dbReference type="GO" id="GO:0016020">
    <property type="term" value="C:membrane"/>
    <property type="evidence" value="ECO:0007669"/>
    <property type="project" value="UniProtKB-SubCell"/>
</dbReference>
<dbReference type="AlphaFoldDB" id="A0A6P5TI15"/>
<keyword evidence="3" id="KW-0808">Transferase</keyword>
<dbReference type="RefSeq" id="XP_021826660.1">
    <property type="nucleotide sequence ID" value="XM_021970968.1"/>
</dbReference>
<dbReference type="PROSITE" id="PS00108">
    <property type="entry name" value="PROTEIN_KINASE_ST"/>
    <property type="match status" value="1"/>
</dbReference>
<keyword evidence="6 12" id="KW-0547">Nucleotide-binding</keyword>
<dbReference type="PROSITE" id="PS00107">
    <property type="entry name" value="PROTEIN_KINASE_ATP"/>
    <property type="match status" value="1"/>
</dbReference>
<feature type="compositionally biased region" description="Polar residues" evidence="14">
    <location>
        <begin position="471"/>
        <end position="482"/>
    </location>
</feature>
<protein>
    <submittedName>
        <fullName evidence="18">LEAF RUST 10 DISEASE-RESISTANCE LOCUS RECEPTOR-LIKE PROTEIN KINASE-like 2.2</fullName>
    </submittedName>
</protein>
<dbReference type="SUPFAM" id="SSF56112">
    <property type="entry name" value="Protein kinase-like (PK-like)"/>
    <property type="match status" value="1"/>
</dbReference>
<dbReference type="FunFam" id="1.10.510.10:FF:000537">
    <property type="entry name" value="Putative receptor-like protein kinase"/>
    <property type="match status" value="1"/>
</dbReference>
<dbReference type="Gene3D" id="1.10.510.10">
    <property type="entry name" value="Transferase(Phosphotransferase) domain 1"/>
    <property type="match status" value="1"/>
</dbReference>
<evidence type="ECO:0000256" key="11">
    <source>
        <dbReference type="ARBA" id="ARBA00023180"/>
    </source>
</evidence>
<evidence type="ECO:0000256" key="6">
    <source>
        <dbReference type="ARBA" id="ARBA00022741"/>
    </source>
</evidence>
<dbReference type="KEGG" id="pavi:110767431"/>
<evidence type="ECO:0000256" key="4">
    <source>
        <dbReference type="ARBA" id="ARBA00022692"/>
    </source>
</evidence>
<keyword evidence="5" id="KW-0732">Signal</keyword>
<gene>
    <name evidence="18" type="primary">LOC110767431</name>
</gene>
<evidence type="ECO:0000313" key="17">
    <source>
        <dbReference type="Proteomes" id="UP000515124"/>
    </source>
</evidence>
<proteinExistence type="inferred from homology"/>
<evidence type="ECO:0000256" key="7">
    <source>
        <dbReference type="ARBA" id="ARBA00022777"/>
    </source>
</evidence>
<dbReference type="GeneID" id="110767431"/>